<dbReference type="InterPro" id="IPR008910">
    <property type="entry name" value="MSC_TM_helix"/>
</dbReference>
<reference evidence="3" key="1">
    <citation type="submission" date="2020-10" db="EMBL/GenBank/DDBJ databases">
        <title>Connecting structure to function with the recovery of over 1000 high-quality activated sludge metagenome-assembled genomes encoding full-length rRNA genes using long-read sequencing.</title>
        <authorList>
            <person name="Singleton C.M."/>
            <person name="Petriglieri F."/>
            <person name="Kristensen J.M."/>
            <person name="Kirkegaard R.H."/>
            <person name="Michaelsen T.Y."/>
            <person name="Andersen M.H."/>
            <person name="Karst S.M."/>
            <person name="Dueholm M.S."/>
            <person name="Nielsen P.H."/>
            <person name="Albertsen M."/>
        </authorList>
    </citation>
    <scope>NUCLEOTIDE SEQUENCE</scope>
    <source>
        <strain evidence="3">Bjer_18-Q3-R1-45_BAT3C.347</strain>
    </source>
</reference>
<comment type="function">
    <text evidence="1">Mechanosensitive channel that participates in the regulation of osmotic pressure changes within the cell, opening in response to stretch forces in the membrane lipid bilayer, without the need for other proteins. Contributes to normal resistance to hypoosmotic shock. Forms an ion channel of 1.0 nanosiemens conductance with a slight preference for anions.</text>
</comment>
<accession>A0A9D7E1D2</accession>
<evidence type="ECO:0000313" key="4">
    <source>
        <dbReference type="Proteomes" id="UP000807785"/>
    </source>
</evidence>
<keyword evidence="1" id="KW-0997">Cell inner membrane</keyword>
<feature type="transmembrane region" description="Helical" evidence="1">
    <location>
        <begin position="118"/>
        <end position="136"/>
    </location>
</feature>
<keyword evidence="1" id="KW-0813">Transport</keyword>
<feature type="transmembrane region" description="Helical" evidence="1">
    <location>
        <begin position="25"/>
        <end position="46"/>
    </location>
</feature>
<dbReference type="PANTHER" id="PTHR30221">
    <property type="entry name" value="SMALL-CONDUCTANCE MECHANOSENSITIVE CHANNEL"/>
    <property type="match status" value="1"/>
</dbReference>
<name>A0A9D7E1D2_9PROT</name>
<dbReference type="Pfam" id="PF05552">
    <property type="entry name" value="MS_channel_1st_1"/>
    <property type="match status" value="2"/>
</dbReference>
<feature type="transmembrane region" description="Helical" evidence="1">
    <location>
        <begin position="184"/>
        <end position="206"/>
    </location>
</feature>
<keyword evidence="1" id="KW-1003">Cell membrane</keyword>
<evidence type="ECO:0000256" key="1">
    <source>
        <dbReference type="RuleBase" id="RU369025"/>
    </source>
</evidence>
<dbReference type="AlphaFoldDB" id="A0A9D7E1D2"/>
<dbReference type="GO" id="GO:0005886">
    <property type="term" value="C:plasma membrane"/>
    <property type="evidence" value="ECO:0007669"/>
    <property type="project" value="UniProtKB-SubCell"/>
</dbReference>
<comment type="caution">
    <text evidence="1">Lacks conserved residue(s) required for the propagation of feature annotation.</text>
</comment>
<dbReference type="InterPro" id="IPR045275">
    <property type="entry name" value="MscS_archaea/bacteria_type"/>
</dbReference>
<keyword evidence="1" id="KW-0406">Ion transport</keyword>
<dbReference type="EMBL" id="JADJEV010000004">
    <property type="protein sequence ID" value="MBK6974803.1"/>
    <property type="molecule type" value="Genomic_DNA"/>
</dbReference>
<evidence type="ECO:0000313" key="2">
    <source>
        <dbReference type="EMBL" id="MBK6972497.1"/>
    </source>
</evidence>
<dbReference type="EMBL" id="JADJEV010000003">
    <property type="protein sequence ID" value="MBK6972497.1"/>
    <property type="molecule type" value="Genomic_DNA"/>
</dbReference>
<keyword evidence="1" id="KW-0407">Ion channel</keyword>
<comment type="caution">
    <text evidence="3">The sequence shown here is derived from an EMBL/GenBank/DDBJ whole genome shotgun (WGS) entry which is preliminary data.</text>
</comment>
<sequence length="279" mass="29523">MEILAQWRDALTGVLDQTVERLAHYLPNVLGAFLLLMAGLIVARVLRAAAVRLALLGERALARVSAGKRATPVGLPRASAKILGSVVFWVVVLFFLTSATQVLGLDTFTAWLARVVDYLPTVFAGALIVVAGFLVSRLAREVVEAAAASVGPRQRELIGRVVQASILVTAILVGAEQIGIKVTFLVILVAAAGVALVGAVALALSLGAREYVANLIGGHYLRQRYAVGQYLRVAGYEGRILELTHTEVVLETTEGRASLPAKVFNEEVIVLVVGGGRNG</sequence>
<comment type="similarity">
    <text evidence="1">Belongs to the MscS (TC 1.A.23) family.</text>
</comment>
<feature type="transmembrane region" description="Helical" evidence="1">
    <location>
        <begin position="157"/>
        <end position="178"/>
    </location>
</feature>
<dbReference type="Gene3D" id="1.10.287.1260">
    <property type="match status" value="1"/>
</dbReference>
<keyword evidence="1" id="KW-0812">Transmembrane</keyword>
<comment type="subcellular location">
    <subcellularLocation>
        <location evidence="1">Cell inner membrane</location>
        <topology evidence="1">Multi-pass membrane protein</topology>
    </subcellularLocation>
</comment>
<proteinExistence type="inferred from homology"/>
<dbReference type="PANTHER" id="PTHR30221:SF1">
    <property type="entry name" value="SMALL-CONDUCTANCE MECHANOSENSITIVE CHANNEL"/>
    <property type="match status" value="1"/>
</dbReference>
<evidence type="ECO:0000313" key="3">
    <source>
        <dbReference type="EMBL" id="MBK6974803.1"/>
    </source>
</evidence>
<comment type="subunit">
    <text evidence="1">Homoheptamer.</text>
</comment>
<dbReference type="GO" id="GO:0008381">
    <property type="term" value="F:mechanosensitive monoatomic ion channel activity"/>
    <property type="evidence" value="ECO:0007669"/>
    <property type="project" value="InterPro"/>
</dbReference>
<gene>
    <name evidence="2" type="ORF">IPH26_05970</name>
    <name evidence="3" type="ORF">IPH26_18340</name>
</gene>
<protein>
    <recommendedName>
        <fullName evidence="1">Small-conductance mechanosensitive channel</fullName>
    </recommendedName>
</protein>
<dbReference type="Proteomes" id="UP000807785">
    <property type="component" value="Unassembled WGS sequence"/>
</dbReference>
<keyword evidence="1" id="KW-0472">Membrane</keyword>
<keyword evidence="1" id="KW-1133">Transmembrane helix</keyword>
<feature type="transmembrane region" description="Helical" evidence="1">
    <location>
        <begin position="78"/>
        <end position="98"/>
    </location>
</feature>
<organism evidence="3 4">
    <name type="scientific">Candidatus Methylophosphatis roskildensis</name>
    <dbReference type="NCBI Taxonomy" id="2899263"/>
    <lineage>
        <taxon>Bacteria</taxon>
        <taxon>Pseudomonadati</taxon>
        <taxon>Pseudomonadota</taxon>
        <taxon>Betaproteobacteria</taxon>
        <taxon>Nitrosomonadales</taxon>
        <taxon>Sterolibacteriaceae</taxon>
        <taxon>Candidatus Methylophosphatis</taxon>
    </lineage>
</organism>